<dbReference type="InterPro" id="IPR021736">
    <property type="entry name" value="DUF3305"/>
</dbReference>
<protein>
    <submittedName>
        <fullName evidence="2">DUF3305 domain-containing protein</fullName>
    </submittedName>
</protein>
<evidence type="ECO:0000256" key="1">
    <source>
        <dbReference type="SAM" id="MobiDB-lite"/>
    </source>
</evidence>
<proteinExistence type="predicted"/>
<dbReference type="AlphaFoldDB" id="A0A6M9PRC2"/>
<evidence type="ECO:0000313" key="2">
    <source>
        <dbReference type="EMBL" id="QKM62881.1"/>
    </source>
</evidence>
<accession>A0A6M9PRC2</accession>
<dbReference type="RefSeq" id="WP_173943040.1">
    <property type="nucleotide sequence ID" value="NZ_CBCSCD010000001.1"/>
</dbReference>
<organism evidence="2 3">
    <name type="scientific">Polynucleobacter antarcticus</name>
    <dbReference type="NCBI Taxonomy" id="1743162"/>
    <lineage>
        <taxon>Bacteria</taxon>
        <taxon>Pseudomonadati</taxon>
        <taxon>Pseudomonadota</taxon>
        <taxon>Betaproteobacteria</taxon>
        <taxon>Burkholderiales</taxon>
        <taxon>Burkholderiaceae</taxon>
        <taxon>Polynucleobacter</taxon>
    </lineage>
</organism>
<dbReference type="KEGG" id="pani:DCO16_07315"/>
<dbReference type="Proteomes" id="UP000500806">
    <property type="component" value="Chromosome"/>
</dbReference>
<evidence type="ECO:0000313" key="3">
    <source>
        <dbReference type="Proteomes" id="UP000500806"/>
    </source>
</evidence>
<dbReference type="Pfam" id="PF11749">
    <property type="entry name" value="DUF3305"/>
    <property type="match status" value="1"/>
</dbReference>
<name>A0A6M9PRC2_9BURK</name>
<sequence length="182" mass="21241">MRFAVVMRKEFIDNPWISFRWAPQEVLPDFGEFTSQSGQPSKIDQISGQFLGRDEQGETWLFTGYELNLFPDEAEGYYLNLSATKPCWFVMWRLEEDIERYIDEQSLELAKSEPTFAVPHRISVSYNEAGRLLDGGESVDNVLLSTEHASWLQEYVNQHYRPEPKKRHRPESFKGANRAVED</sequence>
<gene>
    <name evidence="2" type="ORF">DCO16_07315</name>
</gene>
<keyword evidence="3" id="KW-1185">Reference proteome</keyword>
<reference evidence="2 3" key="1">
    <citation type="submission" date="2018-04" db="EMBL/GenBank/DDBJ databases">
        <title>Polynucleobacter sp. LimPoW16 genome.</title>
        <authorList>
            <person name="Hahn M.W."/>
        </authorList>
    </citation>
    <scope>NUCLEOTIDE SEQUENCE [LARGE SCALE GENOMIC DNA]</scope>
    <source>
        <strain evidence="2 3">LimPoW16</strain>
    </source>
</reference>
<dbReference type="EMBL" id="CP028941">
    <property type="protein sequence ID" value="QKM62881.1"/>
    <property type="molecule type" value="Genomic_DNA"/>
</dbReference>
<feature type="region of interest" description="Disordered" evidence="1">
    <location>
        <begin position="162"/>
        <end position="182"/>
    </location>
</feature>